<sequence length="273" mass="29691">MPPLPCEAPSMLPCIGPLHRYPSRSEPSPPLPPHEVPSVAVPHMCVRGCGGLQPPPLPHEAPSTLPRTAPSAAAHPARSLCHPSASAPHMLGAWVPVNQLAEQEVIAYMQLEEGKISKALDDLLDICKSQKVETRDPFLFIMHKSSLCTFDQLFLSISIVNASKIIVSCDNTARGLLQLVDDHEISDLVMGASSHRGYTSSTHRVASRLTPPRLLRGHCHLRFTLPCAESLPRRMPPLTRLRIGRVPAALLRRKTQETCLCMPGSRKPAAAAP</sequence>
<dbReference type="EMBL" id="JAAALK010000080">
    <property type="protein sequence ID" value="KAG8095358.1"/>
    <property type="molecule type" value="Genomic_DNA"/>
</dbReference>
<proteinExistence type="predicted"/>
<name>A0A8J5WXP2_ZIZPA</name>
<protein>
    <submittedName>
        <fullName evidence="2">Uncharacterized protein</fullName>
    </submittedName>
</protein>
<evidence type="ECO:0000256" key="1">
    <source>
        <dbReference type="SAM" id="MobiDB-lite"/>
    </source>
</evidence>
<reference evidence="2" key="1">
    <citation type="journal article" date="2021" name="bioRxiv">
        <title>Whole Genome Assembly and Annotation of Northern Wild Rice, Zizania palustris L., Supports a Whole Genome Duplication in the Zizania Genus.</title>
        <authorList>
            <person name="Haas M."/>
            <person name="Kono T."/>
            <person name="Macchietto M."/>
            <person name="Millas R."/>
            <person name="McGilp L."/>
            <person name="Shao M."/>
            <person name="Duquette J."/>
            <person name="Hirsch C.N."/>
            <person name="Kimball J."/>
        </authorList>
    </citation>
    <scope>NUCLEOTIDE SEQUENCE</scope>
    <source>
        <tissue evidence="2">Fresh leaf tissue</tissue>
    </source>
</reference>
<feature type="region of interest" description="Disordered" evidence="1">
    <location>
        <begin position="56"/>
        <end position="78"/>
    </location>
</feature>
<keyword evidence="3" id="KW-1185">Reference proteome</keyword>
<reference evidence="2" key="2">
    <citation type="submission" date="2021-02" db="EMBL/GenBank/DDBJ databases">
        <authorList>
            <person name="Kimball J.A."/>
            <person name="Haas M.W."/>
            <person name="Macchietto M."/>
            <person name="Kono T."/>
            <person name="Duquette J."/>
            <person name="Shao M."/>
        </authorList>
    </citation>
    <scope>NUCLEOTIDE SEQUENCE</scope>
    <source>
        <tissue evidence="2">Fresh leaf tissue</tissue>
    </source>
</reference>
<evidence type="ECO:0000313" key="2">
    <source>
        <dbReference type="EMBL" id="KAG8095358.1"/>
    </source>
</evidence>
<comment type="caution">
    <text evidence="2">The sequence shown here is derived from an EMBL/GenBank/DDBJ whole genome shotgun (WGS) entry which is preliminary data.</text>
</comment>
<accession>A0A8J5WXP2</accession>
<gene>
    <name evidence="2" type="ORF">GUJ93_ZPchr0012g20613</name>
</gene>
<organism evidence="2 3">
    <name type="scientific">Zizania palustris</name>
    <name type="common">Northern wild rice</name>
    <dbReference type="NCBI Taxonomy" id="103762"/>
    <lineage>
        <taxon>Eukaryota</taxon>
        <taxon>Viridiplantae</taxon>
        <taxon>Streptophyta</taxon>
        <taxon>Embryophyta</taxon>
        <taxon>Tracheophyta</taxon>
        <taxon>Spermatophyta</taxon>
        <taxon>Magnoliopsida</taxon>
        <taxon>Liliopsida</taxon>
        <taxon>Poales</taxon>
        <taxon>Poaceae</taxon>
        <taxon>BOP clade</taxon>
        <taxon>Oryzoideae</taxon>
        <taxon>Oryzeae</taxon>
        <taxon>Zizaniinae</taxon>
        <taxon>Zizania</taxon>
    </lineage>
</organism>
<dbReference type="Proteomes" id="UP000729402">
    <property type="component" value="Unassembled WGS sequence"/>
</dbReference>
<dbReference type="AlphaFoldDB" id="A0A8J5WXP2"/>
<dbReference type="OrthoDB" id="10064100at2759"/>
<evidence type="ECO:0000313" key="3">
    <source>
        <dbReference type="Proteomes" id="UP000729402"/>
    </source>
</evidence>